<sequence length="161" mass="17566">MPEFLDGQPVALVFGFLFLGAMARGQMLYWLGRVATEQTLLRTRPTQGWRARAHTWLTGGGADPGIVAIRRWGLVMVPLSYLTVGFQSVVQAAAGVLRIALWQYTLAQVPGALAWAAIYTTFGFVTWAAVGEAARGNVWAVVVLLVAVTAVAVLLVRRRRR</sequence>
<dbReference type="EMBL" id="JBHTCQ010000001">
    <property type="protein sequence ID" value="MFC7404912.1"/>
    <property type="molecule type" value="Genomic_DNA"/>
</dbReference>
<proteinExistence type="predicted"/>
<reference evidence="3" key="1">
    <citation type="journal article" date="2019" name="Int. J. Syst. Evol. Microbiol.">
        <title>The Global Catalogue of Microorganisms (GCM) 10K type strain sequencing project: providing services to taxonomists for standard genome sequencing and annotation.</title>
        <authorList>
            <consortium name="The Broad Institute Genomics Platform"/>
            <consortium name="The Broad Institute Genome Sequencing Center for Infectious Disease"/>
            <person name="Wu L."/>
            <person name="Ma J."/>
        </authorList>
    </citation>
    <scope>NUCLEOTIDE SEQUENCE [LARGE SCALE GENOMIC DNA]</scope>
    <source>
        <strain evidence="3">JCM 1490</strain>
    </source>
</reference>
<dbReference type="RefSeq" id="WP_382392756.1">
    <property type="nucleotide sequence ID" value="NZ_JBHTCQ010000001.1"/>
</dbReference>
<feature type="transmembrane region" description="Helical" evidence="1">
    <location>
        <begin position="112"/>
        <end position="130"/>
    </location>
</feature>
<evidence type="ECO:0000256" key="1">
    <source>
        <dbReference type="SAM" id="Phobius"/>
    </source>
</evidence>
<keyword evidence="1" id="KW-0472">Membrane</keyword>
<feature type="transmembrane region" description="Helical" evidence="1">
    <location>
        <begin position="12"/>
        <end position="32"/>
    </location>
</feature>
<keyword evidence="1" id="KW-1133">Transmembrane helix</keyword>
<evidence type="ECO:0000313" key="3">
    <source>
        <dbReference type="Proteomes" id="UP001596455"/>
    </source>
</evidence>
<comment type="caution">
    <text evidence="2">The sequence shown here is derived from an EMBL/GenBank/DDBJ whole genome shotgun (WGS) entry which is preliminary data.</text>
</comment>
<keyword evidence="3" id="KW-1185">Reference proteome</keyword>
<gene>
    <name evidence="2" type="ORF">ACFQQL_07310</name>
</gene>
<keyword evidence="1" id="KW-0812">Transmembrane</keyword>
<dbReference type="Proteomes" id="UP001596455">
    <property type="component" value="Unassembled WGS sequence"/>
</dbReference>
<name>A0ABW2Q828_9MICO</name>
<evidence type="ECO:0000313" key="2">
    <source>
        <dbReference type="EMBL" id="MFC7404912.1"/>
    </source>
</evidence>
<evidence type="ECO:0008006" key="4">
    <source>
        <dbReference type="Google" id="ProtNLM"/>
    </source>
</evidence>
<feature type="transmembrane region" description="Helical" evidence="1">
    <location>
        <begin position="136"/>
        <end position="156"/>
    </location>
</feature>
<accession>A0ABW2Q828</accession>
<protein>
    <recommendedName>
        <fullName evidence="4">Membrane protein DedA, SNARE-associated domain</fullName>
    </recommendedName>
</protein>
<organism evidence="2 3">
    <name type="scientific">Georgenia alba</name>
    <dbReference type="NCBI Taxonomy" id="2233858"/>
    <lineage>
        <taxon>Bacteria</taxon>
        <taxon>Bacillati</taxon>
        <taxon>Actinomycetota</taxon>
        <taxon>Actinomycetes</taxon>
        <taxon>Micrococcales</taxon>
        <taxon>Bogoriellaceae</taxon>
        <taxon>Georgenia</taxon>
    </lineage>
</organism>